<evidence type="ECO:0000256" key="1">
    <source>
        <dbReference type="ARBA" id="ARBA00022723"/>
    </source>
</evidence>
<evidence type="ECO:0000256" key="2">
    <source>
        <dbReference type="ARBA" id="ARBA00022771"/>
    </source>
</evidence>
<dbReference type="PROSITE" id="PS50089">
    <property type="entry name" value="ZF_RING_2"/>
    <property type="match status" value="1"/>
</dbReference>
<dbReference type="GO" id="GO:0008270">
    <property type="term" value="F:zinc ion binding"/>
    <property type="evidence" value="ECO:0007669"/>
    <property type="project" value="UniProtKB-KW"/>
</dbReference>
<keyword evidence="7" id="KW-1185">Reference proteome</keyword>
<feature type="domain" description="RING-type" evidence="5">
    <location>
        <begin position="68"/>
        <end position="111"/>
    </location>
</feature>
<dbReference type="InterPro" id="IPR001841">
    <property type="entry name" value="Znf_RING"/>
</dbReference>
<dbReference type="GO" id="GO:0016567">
    <property type="term" value="P:protein ubiquitination"/>
    <property type="evidence" value="ECO:0007669"/>
    <property type="project" value="TreeGrafter"/>
</dbReference>
<keyword evidence="2 4" id="KW-0863">Zinc-finger</keyword>
<dbReference type="Proteomes" id="UP000594263">
    <property type="component" value="Unplaced"/>
</dbReference>
<dbReference type="PANTHER" id="PTHR45969:SF9">
    <property type="entry name" value="RING-TYPE DOMAIN-CONTAINING PROTEIN"/>
    <property type="match status" value="1"/>
</dbReference>
<evidence type="ECO:0000256" key="4">
    <source>
        <dbReference type="PROSITE-ProRule" id="PRU00175"/>
    </source>
</evidence>
<keyword evidence="3" id="KW-0862">Zinc</keyword>
<evidence type="ECO:0000313" key="6">
    <source>
        <dbReference type="EnsemblPlants" id="Kaladp0092s0096.1.v1.1.CDS.1"/>
    </source>
</evidence>
<keyword evidence="1" id="KW-0479">Metal-binding</keyword>
<dbReference type="Gene3D" id="3.30.40.10">
    <property type="entry name" value="Zinc/RING finger domain, C3HC4 (zinc finger)"/>
    <property type="match status" value="1"/>
</dbReference>
<evidence type="ECO:0000259" key="5">
    <source>
        <dbReference type="PROSITE" id="PS50089"/>
    </source>
</evidence>
<dbReference type="SMART" id="SM00184">
    <property type="entry name" value="RING"/>
    <property type="match status" value="1"/>
</dbReference>
<accession>A0A7N0V055</accession>
<evidence type="ECO:0000313" key="7">
    <source>
        <dbReference type="Proteomes" id="UP000594263"/>
    </source>
</evidence>
<dbReference type="Gramene" id="Kaladp0092s0096.1.v1.1">
    <property type="protein sequence ID" value="Kaladp0092s0096.1.v1.1.CDS.1"/>
    <property type="gene ID" value="Kaladp0092s0096.v1.1"/>
</dbReference>
<dbReference type="EnsemblPlants" id="Kaladp0092s0096.1.v1.1">
    <property type="protein sequence ID" value="Kaladp0092s0096.1.v1.1.CDS.1"/>
    <property type="gene ID" value="Kaladp0092s0096.v1.1"/>
</dbReference>
<dbReference type="OMA" id="WILILHI"/>
<proteinExistence type="predicted"/>
<evidence type="ECO:0000256" key="3">
    <source>
        <dbReference type="ARBA" id="ARBA00022833"/>
    </source>
</evidence>
<reference evidence="6" key="1">
    <citation type="submission" date="2021-01" db="UniProtKB">
        <authorList>
            <consortium name="EnsemblPlants"/>
        </authorList>
    </citation>
    <scope>IDENTIFICATION</scope>
</reference>
<dbReference type="SUPFAM" id="SSF57850">
    <property type="entry name" value="RING/U-box"/>
    <property type="match status" value="1"/>
</dbReference>
<organism evidence="6 7">
    <name type="scientific">Kalanchoe fedtschenkoi</name>
    <name type="common">Lavender scallops</name>
    <name type="synonym">South American air plant</name>
    <dbReference type="NCBI Taxonomy" id="63787"/>
    <lineage>
        <taxon>Eukaryota</taxon>
        <taxon>Viridiplantae</taxon>
        <taxon>Streptophyta</taxon>
        <taxon>Embryophyta</taxon>
        <taxon>Tracheophyta</taxon>
        <taxon>Spermatophyta</taxon>
        <taxon>Magnoliopsida</taxon>
        <taxon>eudicotyledons</taxon>
        <taxon>Gunneridae</taxon>
        <taxon>Pentapetalae</taxon>
        <taxon>Saxifragales</taxon>
        <taxon>Crassulaceae</taxon>
        <taxon>Kalanchoe</taxon>
    </lineage>
</organism>
<name>A0A7N0V055_KALFE</name>
<dbReference type="PANTHER" id="PTHR45969">
    <property type="entry name" value="RING ZINC FINGER PROTEIN-RELATED"/>
    <property type="match status" value="1"/>
</dbReference>
<dbReference type="AlphaFoldDB" id="A0A7N0V055"/>
<dbReference type="GO" id="GO:0061630">
    <property type="term" value="F:ubiquitin protein ligase activity"/>
    <property type="evidence" value="ECO:0007669"/>
    <property type="project" value="TreeGrafter"/>
</dbReference>
<dbReference type="Pfam" id="PF13639">
    <property type="entry name" value="zf-RING_2"/>
    <property type="match status" value="1"/>
</dbReference>
<dbReference type="InterPro" id="IPR013083">
    <property type="entry name" value="Znf_RING/FYVE/PHD"/>
</dbReference>
<protein>
    <recommendedName>
        <fullName evidence="5">RING-type domain-containing protein</fullName>
    </recommendedName>
</protein>
<sequence length="123" mass="14129">MNYTFRIWILILHIKSALQLVIDFIFYPHDALSPSSQHRDCGFCDLPSAKFRDVAIKRDYDADAEDCCSVCLVEFDGEDEVSELAVCGHVFHSGCIRGWIERDRFTCPLCRSLLFADLRRSCC</sequence>